<evidence type="ECO:0000256" key="2">
    <source>
        <dbReference type="ARBA" id="ARBA00022527"/>
    </source>
</evidence>
<comment type="catalytic activity">
    <reaction evidence="10">
        <text>L-seryl-[protein] + ATP = O-phospho-L-seryl-[protein] + ADP + H(+)</text>
        <dbReference type="Rhea" id="RHEA:17989"/>
        <dbReference type="Rhea" id="RHEA-COMP:9863"/>
        <dbReference type="Rhea" id="RHEA-COMP:11604"/>
        <dbReference type="ChEBI" id="CHEBI:15378"/>
        <dbReference type="ChEBI" id="CHEBI:29999"/>
        <dbReference type="ChEBI" id="CHEBI:30616"/>
        <dbReference type="ChEBI" id="CHEBI:83421"/>
        <dbReference type="ChEBI" id="CHEBI:456216"/>
        <dbReference type="EC" id="2.7.11.1"/>
    </reaction>
    <physiologicalReaction direction="left-to-right" evidence="10">
        <dbReference type="Rhea" id="RHEA:17990"/>
    </physiologicalReaction>
</comment>
<dbReference type="InterPro" id="IPR000719">
    <property type="entry name" value="Prot_kinase_dom"/>
</dbReference>
<feature type="domain" description="Protein kinase" evidence="13">
    <location>
        <begin position="19"/>
        <end position="646"/>
    </location>
</feature>
<evidence type="ECO:0000256" key="12">
    <source>
        <dbReference type="SAM" id="MobiDB-lite"/>
    </source>
</evidence>
<dbReference type="GO" id="GO:0005524">
    <property type="term" value="F:ATP binding"/>
    <property type="evidence" value="ECO:0007669"/>
    <property type="project" value="UniProtKB-KW"/>
</dbReference>
<evidence type="ECO:0000256" key="1">
    <source>
        <dbReference type="ARBA" id="ARBA00012513"/>
    </source>
</evidence>
<dbReference type="Gene3D" id="1.10.510.10">
    <property type="entry name" value="Transferase(Phosphotransferase) domain 1"/>
    <property type="match status" value="2"/>
</dbReference>
<feature type="compositionally biased region" description="Low complexity" evidence="12">
    <location>
        <begin position="396"/>
        <end position="411"/>
    </location>
</feature>
<gene>
    <name evidence="14" type="ORF">MS3_00008506</name>
</gene>
<evidence type="ECO:0000256" key="4">
    <source>
        <dbReference type="ARBA" id="ARBA00022741"/>
    </source>
</evidence>
<sequence>MSRLNHVNIVRYITSWLDYEWISVESNSEVSNCNLTSTRTNNYLTHPSNIMNIKHVKSRNNHTSVKSSFNTLLTPNEFNDSWEINENPETNGLSLPDGRRKKKRRNNLKIDTSSDIKALIPSKELIPVNHFDKSHPGMYIRRPVLCIQLELCQYNLADWLQHRNNLLSINTPVPNNQLNISPLLYQSVQRAPVRWLMDQIISGVAYLHSENVIHRDLKPENVLICGPPLHSITNIPCTRIVDRRLSHKYLDNERENSINLSSSSLLLTNNNDYNYNDSSCMHSLSKASNCYHQLIVKICDFGLARMLLDYSSFNLMNSYSDSPIKNTSDTFQSFNKNTHVQNPNDTNISRFACHLNSLSLSQSNQPSFFNGTSSFPNDDDNNNNDEDEDNGDEYPSLSILSTSSSRSTDSDSLIQFKNSLRYSSDNLSETDESIMNSLQPNQNIRQNTMKSNQEFTMVNSSSNNNNNLCETSDNSDEKHLLLSKHKPVTTTKTHQTLFYLTADLGSSIYTAPEVQNSCKNKSNQRTLYNYKADIYSLGVIFFEMLHPCFTRSELITYLEQFINASSLTNCHNIENQKISNGGTNQCNINVHTKHGIMDYLLDIFPRPMQSTWPYESQLVARMLNLHVQYRPNAMEVLEILSVNSEFPDLVENHITVDASNSSLDIVSKNLKIESTIHEDKKIYYLLKGNFSNYQLIDYLIWRNRELEQKLHEAQERLSVYEKADKVENV</sequence>
<accession>A0A922IK91</accession>
<feature type="compositionally biased region" description="Polar residues" evidence="12">
    <location>
        <begin position="80"/>
        <end position="93"/>
    </location>
</feature>
<dbReference type="PROSITE" id="PS50011">
    <property type="entry name" value="PROTEIN_KINASE_DOM"/>
    <property type="match status" value="1"/>
</dbReference>
<evidence type="ECO:0000256" key="9">
    <source>
        <dbReference type="ARBA" id="ARBA00048659"/>
    </source>
</evidence>
<dbReference type="GeneID" id="24588621"/>
<dbReference type="EMBL" id="AMPZ03000006">
    <property type="protein sequence ID" value="KAH9581330.1"/>
    <property type="molecule type" value="Genomic_DNA"/>
</dbReference>
<keyword evidence="11" id="KW-0175">Coiled coil</keyword>
<feature type="compositionally biased region" description="Acidic residues" evidence="12">
    <location>
        <begin position="377"/>
        <end position="392"/>
    </location>
</feature>
<dbReference type="CTD" id="24588621"/>
<organism evidence="14 15">
    <name type="scientific">Schistosoma haematobium</name>
    <name type="common">Blood fluke</name>
    <dbReference type="NCBI Taxonomy" id="6185"/>
    <lineage>
        <taxon>Eukaryota</taxon>
        <taxon>Metazoa</taxon>
        <taxon>Spiralia</taxon>
        <taxon>Lophotrochozoa</taxon>
        <taxon>Platyhelminthes</taxon>
        <taxon>Trematoda</taxon>
        <taxon>Digenea</taxon>
        <taxon>Strigeidida</taxon>
        <taxon>Schistosomatoidea</taxon>
        <taxon>Schistosomatidae</taxon>
        <taxon>Schistosoma</taxon>
    </lineage>
</organism>
<evidence type="ECO:0000256" key="10">
    <source>
        <dbReference type="ARBA" id="ARBA00048977"/>
    </source>
</evidence>
<keyword evidence="6" id="KW-0067">ATP-binding</keyword>
<dbReference type="SUPFAM" id="SSF56112">
    <property type="entry name" value="Protein kinase-like (PK-like)"/>
    <property type="match status" value="1"/>
</dbReference>
<keyword evidence="3" id="KW-0808">Transferase</keyword>
<evidence type="ECO:0000313" key="14">
    <source>
        <dbReference type="EMBL" id="KAH9581330.1"/>
    </source>
</evidence>
<feature type="region of interest" description="Disordered" evidence="12">
    <location>
        <begin position="368"/>
        <end position="411"/>
    </location>
</feature>
<dbReference type="SMART" id="SM00220">
    <property type="entry name" value="S_TKc"/>
    <property type="match status" value="1"/>
</dbReference>
<dbReference type="PROSITE" id="PS00108">
    <property type="entry name" value="PROTEIN_KINASE_ST"/>
    <property type="match status" value="1"/>
</dbReference>
<keyword evidence="5" id="KW-0418">Kinase</keyword>
<feature type="coiled-coil region" evidence="11">
    <location>
        <begin position="696"/>
        <end position="723"/>
    </location>
</feature>
<dbReference type="InterPro" id="IPR050339">
    <property type="entry name" value="CC_SR_Kinase"/>
</dbReference>
<dbReference type="PANTHER" id="PTHR11042">
    <property type="entry name" value="EUKARYOTIC TRANSLATION INITIATION FACTOR 2-ALPHA KINASE EIF2-ALPHA KINASE -RELATED"/>
    <property type="match status" value="1"/>
</dbReference>
<reference evidence="14" key="3">
    <citation type="submission" date="2021-06" db="EMBL/GenBank/DDBJ databases">
        <title>Chromosome-level genome assembly for S. haematobium.</title>
        <authorList>
            <person name="Stroehlein A.J."/>
        </authorList>
    </citation>
    <scope>NUCLEOTIDE SEQUENCE</scope>
</reference>
<dbReference type="GO" id="GO:0005737">
    <property type="term" value="C:cytoplasm"/>
    <property type="evidence" value="ECO:0007669"/>
    <property type="project" value="TreeGrafter"/>
</dbReference>
<dbReference type="Proteomes" id="UP000471633">
    <property type="component" value="Unassembled WGS sequence"/>
</dbReference>
<keyword evidence="2" id="KW-0723">Serine/threonine-protein kinase</keyword>
<evidence type="ECO:0000256" key="11">
    <source>
        <dbReference type="SAM" id="Coils"/>
    </source>
</evidence>
<name>A0A922IK91_SCHHA</name>
<evidence type="ECO:0000256" key="5">
    <source>
        <dbReference type="ARBA" id="ARBA00022777"/>
    </source>
</evidence>
<keyword evidence="7" id="KW-0652">Protein synthesis inhibitor</keyword>
<dbReference type="RefSeq" id="XP_051065462.1">
    <property type="nucleotide sequence ID" value="XM_051216844.1"/>
</dbReference>
<dbReference type="InterPro" id="IPR011009">
    <property type="entry name" value="Kinase-like_dom_sf"/>
</dbReference>
<proteinExistence type="inferred from homology"/>
<reference evidence="14" key="1">
    <citation type="journal article" date="2012" name="Nat. Genet.">
        <title>Whole-genome sequence of Schistosoma haematobium.</title>
        <authorList>
            <person name="Young N.D."/>
            <person name="Jex A.R."/>
            <person name="Li B."/>
            <person name="Liu S."/>
            <person name="Yang L."/>
            <person name="Xiong Z."/>
            <person name="Li Y."/>
            <person name="Cantacessi C."/>
            <person name="Hall R.S."/>
            <person name="Xu X."/>
            <person name="Chen F."/>
            <person name="Wu X."/>
            <person name="Zerlotini A."/>
            <person name="Oliveira G."/>
            <person name="Hofmann A."/>
            <person name="Zhang G."/>
            <person name="Fang X."/>
            <person name="Kang Y."/>
            <person name="Campbell B.E."/>
            <person name="Loukas A."/>
            <person name="Ranganathan S."/>
            <person name="Rollinson D."/>
            <person name="Rinaldi G."/>
            <person name="Brindley P.J."/>
            <person name="Yang H."/>
            <person name="Wang J."/>
            <person name="Wang J."/>
            <person name="Gasser R.B."/>
        </authorList>
    </citation>
    <scope>NUCLEOTIDE SEQUENCE</scope>
</reference>
<dbReference type="KEGG" id="shx:MS3_00008506"/>
<dbReference type="AlphaFoldDB" id="A0A922IK91"/>
<reference evidence="14" key="4">
    <citation type="journal article" date="2022" name="PLoS Pathog.">
        <title>Chromosome-level genome of Schistosoma haematobium underpins genome-wide explorations of molecular variation.</title>
        <authorList>
            <person name="Stroehlein A.J."/>
            <person name="Korhonen P.K."/>
            <person name="Lee V.V."/>
            <person name="Ralph S.A."/>
            <person name="Mentink-Kane M."/>
            <person name="You H."/>
            <person name="McManus D.P."/>
            <person name="Tchuente L.T."/>
            <person name="Stothard J.R."/>
            <person name="Kaur P."/>
            <person name="Dudchenko O."/>
            <person name="Aiden E.L."/>
            <person name="Yang B."/>
            <person name="Yang H."/>
            <person name="Emery A.M."/>
            <person name="Webster B.L."/>
            <person name="Brindley P.J."/>
            <person name="Rollinson D."/>
            <person name="Chang B.C.H."/>
            <person name="Gasser R.B."/>
            <person name="Young N.D."/>
        </authorList>
    </citation>
    <scope>NUCLEOTIDE SEQUENCE</scope>
</reference>
<evidence type="ECO:0000313" key="15">
    <source>
        <dbReference type="Proteomes" id="UP000471633"/>
    </source>
</evidence>
<keyword evidence="4" id="KW-0547">Nucleotide-binding</keyword>
<feature type="region of interest" description="Disordered" evidence="12">
    <location>
        <begin position="80"/>
        <end position="106"/>
    </location>
</feature>
<evidence type="ECO:0000259" key="13">
    <source>
        <dbReference type="PROSITE" id="PS50011"/>
    </source>
</evidence>
<dbReference type="GO" id="GO:0005634">
    <property type="term" value="C:nucleus"/>
    <property type="evidence" value="ECO:0007669"/>
    <property type="project" value="TreeGrafter"/>
</dbReference>
<dbReference type="GO" id="GO:0004694">
    <property type="term" value="F:eukaryotic translation initiation factor 2alpha kinase activity"/>
    <property type="evidence" value="ECO:0007669"/>
    <property type="project" value="TreeGrafter"/>
</dbReference>
<reference evidence="14" key="2">
    <citation type="journal article" date="2019" name="Gigascience">
        <title>High-quality Schistosoma haematobium genome achieved by single-molecule and long-range sequencing.</title>
        <authorList>
            <person name="Stroehlein A.J."/>
            <person name="Korhonen P.K."/>
            <person name="Chong T.M."/>
            <person name="Lim Y.L."/>
            <person name="Chan K.G."/>
            <person name="Webster B."/>
            <person name="Rollinson D."/>
            <person name="Brindley P.J."/>
            <person name="Gasser R.B."/>
            <person name="Young N.D."/>
        </authorList>
    </citation>
    <scope>NUCLEOTIDE SEQUENCE</scope>
</reference>
<evidence type="ECO:0000256" key="7">
    <source>
        <dbReference type="ARBA" id="ARBA00023193"/>
    </source>
</evidence>
<dbReference type="EC" id="2.7.11.1" evidence="1"/>
<dbReference type="InterPro" id="IPR008271">
    <property type="entry name" value="Ser/Thr_kinase_AS"/>
</dbReference>
<comment type="catalytic activity">
    <reaction evidence="9">
        <text>L-threonyl-[protein] + ATP = O-phospho-L-threonyl-[protein] + ADP + H(+)</text>
        <dbReference type="Rhea" id="RHEA:46608"/>
        <dbReference type="Rhea" id="RHEA-COMP:11060"/>
        <dbReference type="Rhea" id="RHEA-COMP:11605"/>
        <dbReference type="ChEBI" id="CHEBI:15378"/>
        <dbReference type="ChEBI" id="CHEBI:30013"/>
        <dbReference type="ChEBI" id="CHEBI:30616"/>
        <dbReference type="ChEBI" id="CHEBI:61977"/>
        <dbReference type="ChEBI" id="CHEBI:456216"/>
        <dbReference type="EC" id="2.7.11.1"/>
    </reaction>
    <physiologicalReaction direction="left-to-right" evidence="9">
        <dbReference type="Rhea" id="RHEA:46609"/>
    </physiologicalReaction>
</comment>
<comment type="similarity">
    <text evidence="8">Belongs to the protein kinase superfamily. Ser/Thr protein kinase family. GCN2 subfamily.</text>
</comment>
<dbReference type="GO" id="GO:0017148">
    <property type="term" value="P:negative regulation of translation"/>
    <property type="evidence" value="ECO:0007669"/>
    <property type="project" value="UniProtKB-KW"/>
</dbReference>
<dbReference type="Pfam" id="PF00069">
    <property type="entry name" value="Pkinase"/>
    <property type="match status" value="1"/>
</dbReference>
<keyword evidence="15" id="KW-1185">Reference proteome</keyword>
<comment type="caution">
    <text evidence="14">The sequence shown here is derived from an EMBL/GenBank/DDBJ whole genome shotgun (WGS) entry which is preliminary data.</text>
</comment>
<protein>
    <recommendedName>
        <fullName evidence="1">non-specific serine/threonine protein kinase</fullName>
        <ecNumber evidence="1">2.7.11.1</ecNumber>
    </recommendedName>
</protein>
<evidence type="ECO:0000256" key="3">
    <source>
        <dbReference type="ARBA" id="ARBA00022679"/>
    </source>
</evidence>
<evidence type="ECO:0000256" key="6">
    <source>
        <dbReference type="ARBA" id="ARBA00022840"/>
    </source>
</evidence>
<evidence type="ECO:0000256" key="8">
    <source>
        <dbReference type="ARBA" id="ARBA00037982"/>
    </source>
</evidence>
<dbReference type="PANTHER" id="PTHR11042:SF160">
    <property type="entry name" value="EUKARYOTIC TRANSLATION INITIATION FACTOR 2-ALPHA KINASE 1"/>
    <property type="match status" value="1"/>
</dbReference>